<dbReference type="EMBL" id="CAMXCT010002646">
    <property type="protein sequence ID" value="CAI3999541.1"/>
    <property type="molecule type" value="Genomic_DNA"/>
</dbReference>
<evidence type="ECO:0000256" key="2">
    <source>
        <dbReference type="ARBA" id="ARBA00022679"/>
    </source>
</evidence>
<dbReference type="InterPro" id="IPR001525">
    <property type="entry name" value="C5_MeTfrase"/>
</dbReference>
<keyword evidence="3 4" id="KW-0949">S-adenosyl-L-methionine</keyword>
<evidence type="ECO:0000313" key="5">
    <source>
        <dbReference type="EMBL" id="CAI3999541.1"/>
    </source>
</evidence>
<evidence type="ECO:0000256" key="4">
    <source>
        <dbReference type="PROSITE-ProRule" id="PRU01016"/>
    </source>
</evidence>
<dbReference type="InterPro" id="IPR050750">
    <property type="entry name" value="C5-MTase"/>
</dbReference>
<protein>
    <submittedName>
        <fullName evidence="6">Type II methyltransferase M.NlaX (M.NlaX) (Cytosine-specific methyltransferase NlaX)</fullName>
    </submittedName>
</protein>
<accession>A0A9P1CY75</accession>
<reference evidence="6 7" key="2">
    <citation type="submission" date="2024-05" db="EMBL/GenBank/DDBJ databases">
        <authorList>
            <person name="Chen Y."/>
            <person name="Shah S."/>
            <person name="Dougan E. K."/>
            <person name="Thang M."/>
            <person name="Chan C."/>
        </authorList>
    </citation>
    <scope>NUCLEOTIDE SEQUENCE [LARGE SCALE GENOMIC DNA]</scope>
</reference>
<feature type="active site" evidence="4">
    <location>
        <position position="137"/>
    </location>
</feature>
<dbReference type="Gene3D" id="3.40.50.150">
    <property type="entry name" value="Vaccinia Virus protein VP39"/>
    <property type="match status" value="1"/>
</dbReference>
<dbReference type="EMBL" id="CAMXCT030002646">
    <property type="protein sequence ID" value="CAL4786853.1"/>
    <property type="molecule type" value="Genomic_DNA"/>
</dbReference>
<dbReference type="Pfam" id="PF00145">
    <property type="entry name" value="DNA_methylase"/>
    <property type="match status" value="1"/>
</dbReference>
<organism evidence="5">
    <name type="scientific">Cladocopium goreaui</name>
    <dbReference type="NCBI Taxonomy" id="2562237"/>
    <lineage>
        <taxon>Eukaryota</taxon>
        <taxon>Sar</taxon>
        <taxon>Alveolata</taxon>
        <taxon>Dinophyceae</taxon>
        <taxon>Suessiales</taxon>
        <taxon>Symbiodiniaceae</taxon>
        <taxon>Cladocopium</taxon>
    </lineage>
</organism>
<evidence type="ECO:0000313" key="6">
    <source>
        <dbReference type="EMBL" id="CAL4786853.1"/>
    </source>
</evidence>
<dbReference type="PANTHER" id="PTHR46098:SF1">
    <property type="entry name" value="TRNA (CYTOSINE(38)-C(5))-METHYLTRANSFERASE"/>
    <property type="match status" value="1"/>
</dbReference>
<proteinExistence type="inferred from homology"/>
<dbReference type="InterPro" id="IPR029063">
    <property type="entry name" value="SAM-dependent_MTases_sf"/>
</dbReference>
<dbReference type="SUPFAM" id="SSF53335">
    <property type="entry name" value="S-adenosyl-L-methionine-dependent methyltransferases"/>
    <property type="match status" value="1"/>
</dbReference>
<dbReference type="AlphaFoldDB" id="A0A9P1CY75"/>
<reference evidence="5" key="1">
    <citation type="submission" date="2022-10" db="EMBL/GenBank/DDBJ databases">
        <authorList>
            <person name="Chen Y."/>
            <person name="Dougan E. K."/>
            <person name="Chan C."/>
            <person name="Rhodes N."/>
            <person name="Thang M."/>
        </authorList>
    </citation>
    <scope>NUCLEOTIDE SEQUENCE</scope>
</reference>
<sequence length="355" mass="39178">MDEFVFHDEALAQGERFYLKKPQKGSIVSVKKGNRERKALATKKKVAATHATPITTGSDCSGLDTLTASLMMAGLRLVAKFLTEKDAKTRQMLQSQFEHGGAYYTACDEFPRIDSDVMVRDYGSLESVDIYTARPPCQPYSAAGLQRGLQDGRGIVLLRVLQTIETTKPSSFALENVKPLASHKKNRPIFKFILAFLRDVKDDRGKPLYEALEFTWPGRIPCRSLSSLLQNVDSSDLKNNRENTEAGNARVQKHLVTAAKQIETSILKCSRAKDAVWVADVGSGPTRKCKALPEVSPTLTRSRCKLGGHMLLPMKRYMTLVELEELQGFPGGHLRVPAGVTAQQYAGMLGNAFTA</sequence>
<dbReference type="Proteomes" id="UP001152797">
    <property type="component" value="Unassembled WGS sequence"/>
</dbReference>
<name>A0A9P1CY75_9DINO</name>
<comment type="similarity">
    <text evidence="4">Belongs to the class I-like SAM-binding methyltransferase superfamily. C5-methyltransferase family.</text>
</comment>
<evidence type="ECO:0000256" key="3">
    <source>
        <dbReference type="ARBA" id="ARBA00022691"/>
    </source>
</evidence>
<gene>
    <name evidence="5" type="ORF">C1SCF055_LOCUS25730</name>
</gene>
<dbReference type="PROSITE" id="PS51679">
    <property type="entry name" value="SAM_MT_C5"/>
    <property type="match status" value="1"/>
</dbReference>
<keyword evidence="2 4" id="KW-0808">Transferase</keyword>
<keyword evidence="7" id="KW-1185">Reference proteome</keyword>
<comment type="caution">
    <text evidence="5">The sequence shown here is derived from an EMBL/GenBank/DDBJ whole genome shotgun (WGS) entry which is preliminary data.</text>
</comment>
<dbReference type="EMBL" id="CAMXCT020002646">
    <property type="protein sequence ID" value="CAL1152916.1"/>
    <property type="molecule type" value="Genomic_DNA"/>
</dbReference>
<dbReference type="GO" id="GO:0008168">
    <property type="term" value="F:methyltransferase activity"/>
    <property type="evidence" value="ECO:0007669"/>
    <property type="project" value="UniProtKB-KW"/>
</dbReference>
<evidence type="ECO:0000313" key="7">
    <source>
        <dbReference type="Proteomes" id="UP001152797"/>
    </source>
</evidence>
<dbReference type="GO" id="GO:0032259">
    <property type="term" value="P:methylation"/>
    <property type="evidence" value="ECO:0007669"/>
    <property type="project" value="UniProtKB-KW"/>
</dbReference>
<dbReference type="PANTHER" id="PTHR46098">
    <property type="entry name" value="TRNA (CYTOSINE(38)-C(5))-METHYLTRANSFERASE"/>
    <property type="match status" value="1"/>
</dbReference>
<evidence type="ECO:0000256" key="1">
    <source>
        <dbReference type="ARBA" id="ARBA00022603"/>
    </source>
</evidence>
<keyword evidence="1 4" id="KW-0489">Methyltransferase</keyword>